<dbReference type="Pfam" id="PF08245">
    <property type="entry name" value="Mur_ligase_M"/>
    <property type="match status" value="1"/>
</dbReference>
<dbReference type="EMBL" id="MFPV01000010">
    <property type="protein sequence ID" value="OGH62809.1"/>
    <property type="molecule type" value="Genomic_DNA"/>
</dbReference>
<proteinExistence type="predicted"/>
<dbReference type="SUPFAM" id="SSF53623">
    <property type="entry name" value="MurD-like peptide ligases, catalytic domain"/>
    <property type="match status" value="1"/>
</dbReference>
<dbReference type="Proteomes" id="UP000176329">
    <property type="component" value="Unassembled WGS sequence"/>
</dbReference>
<comment type="pathway">
    <text evidence="2">Cell wall biogenesis; peptidoglycan biosynthesis.</text>
</comment>
<dbReference type="Gene3D" id="3.40.1190.10">
    <property type="entry name" value="Mur-like, catalytic domain"/>
    <property type="match status" value="1"/>
</dbReference>
<keyword evidence="4" id="KW-0436">Ligase</keyword>
<dbReference type="GO" id="GO:0005737">
    <property type="term" value="C:cytoplasm"/>
    <property type="evidence" value="ECO:0007669"/>
    <property type="project" value="UniProtKB-SubCell"/>
</dbReference>
<dbReference type="PANTHER" id="PTHR43692:SF1">
    <property type="entry name" value="UDP-N-ACETYLMURAMOYLALANINE--D-GLUTAMATE LIGASE"/>
    <property type="match status" value="1"/>
</dbReference>
<dbReference type="InterPro" id="IPR005762">
    <property type="entry name" value="MurD"/>
</dbReference>
<evidence type="ECO:0000256" key="3">
    <source>
        <dbReference type="ARBA" id="ARBA00022490"/>
    </source>
</evidence>
<dbReference type="PANTHER" id="PTHR43692">
    <property type="entry name" value="UDP-N-ACETYLMURAMOYLALANINE--D-GLUTAMATE LIGASE"/>
    <property type="match status" value="1"/>
</dbReference>
<dbReference type="Gene3D" id="3.90.190.20">
    <property type="entry name" value="Mur ligase, C-terminal domain"/>
    <property type="match status" value="1"/>
</dbReference>
<evidence type="ECO:0000256" key="5">
    <source>
        <dbReference type="ARBA" id="ARBA00022741"/>
    </source>
</evidence>
<dbReference type="GO" id="GO:0005524">
    <property type="term" value="F:ATP binding"/>
    <property type="evidence" value="ECO:0007669"/>
    <property type="project" value="UniProtKB-KW"/>
</dbReference>
<evidence type="ECO:0000256" key="1">
    <source>
        <dbReference type="ARBA" id="ARBA00004496"/>
    </source>
</evidence>
<dbReference type="InterPro" id="IPR013221">
    <property type="entry name" value="Mur_ligase_cen"/>
</dbReference>
<gene>
    <name evidence="8" type="ORF">A2848_00455</name>
</gene>
<keyword evidence="6" id="KW-0067">ATP-binding</keyword>
<evidence type="ECO:0000256" key="4">
    <source>
        <dbReference type="ARBA" id="ARBA00022598"/>
    </source>
</evidence>
<sequence length="517" mass="57426">MKEMHHDANHKNVVAEFLQRPIHVYGATGAEGSAVLDWLISIGVTRIHAHDFSADHDTLIAEWQRVHETATTADVENFVSILKNPAIQWHLADAYASEPEERAIIFVAQSWFRYERNNFLKRFFTPSLSVRPEFQDTIWTITRLYFTLFPGKLIAVTGADGKTTTTRMIGSILSDHAAARGVRCFEMGNDRTHTQSIAAVSSAAPEDYLVLEVSDRQLSFNFSLIPDVAVVTNVTPNKHMDDYGGFDAYVDTKANLLRYQSSHHTAVLNADDEASRETVLHAGHAARHWVAVTERPESGIICDGEAIFRISSRENPQPLMAVAELGVVGRHNWYNAMQAIAACAAVGVPDSVCVDALRKFRGVQHRLQPIRTWRRITFVEDSAGGNPVNIAATIGAFNKQPLVIIAGGHRPQLSLAELQPVIEALRAQHSVAALLLIGSAAPHIKSLIETHAPQSTALHIVDTLPNACEWIKNRAAELTRFQDATVCMTPGFESFDQYRDYRARAQHFIELVNEFSE</sequence>
<evidence type="ECO:0000256" key="6">
    <source>
        <dbReference type="ARBA" id="ARBA00022840"/>
    </source>
</evidence>
<comment type="subcellular location">
    <subcellularLocation>
        <location evidence="1">Cytoplasm</location>
    </subcellularLocation>
</comment>
<evidence type="ECO:0000256" key="2">
    <source>
        <dbReference type="ARBA" id="ARBA00004752"/>
    </source>
</evidence>
<evidence type="ECO:0000259" key="7">
    <source>
        <dbReference type="Pfam" id="PF08245"/>
    </source>
</evidence>
<accession>A0A1F6LTV1</accession>
<dbReference type="InterPro" id="IPR036615">
    <property type="entry name" value="Mur_ligase_C_dom_sf"/>
</dbReference>
<dbReference type="SUPFAM" id="SSF53244">
    <property type="entry name" value="MurD-like peptide ligases, peptide-binding domain"/>
    <property type="match status" value="1"/>
</dbReference>
<dbReference type="GO" id="GO:0008764">
    <property type="term" value="F:UDP-N-acetylmuramoylalanine-D-glutamate ligase activity"/>
    <property type="evidence" value="ECO:0007669"/>
    <property type="project" value="InterPro"/>
</dbReference>
<comment type="caution">
    <text evidence="8">The sequence shown here is derived from an EMBL/GenBank/DDBJ whole genome shotgun (WGS) entry which is preliminary data.</text>
</comment>
<keyword evidence="5" id="KW-0547">Nucleotide-binding</keyword>
<name>A0A1F6LTV1_9BACT</name>
<organism evidence="8 9">
    <name type="scientific">Candidatus Magasanikbacteria bacterium RIFCSPHIGHO2_01_FULL_50_8</name>
    <dbReference type="NCBI Taxonomy" id="1798674"/>
    <lineage>
        <taxon>Bacteria</taxon>
        <taxon>Candidatus Magasanikiibacteriota</taxon>
    </lineage>
</organism>
<dbReference type="AlphaFoldDB" id="A0A1F6LTV1"/>
<dbReference type="GO" id="GO:0051301">
    <property type="term" value="P:cell division"/>
    <property type="evidence" value="ECO:0007669"/>
    <property type="project" value="InterPro"/>
</dbReference>
<feature type="domain" description="Mur ligase central" evidence="7">
    <location>
        <begin position="156"/>
        <end position="343"/>
    </location>
</feature>
<keyword evidence="3" id="KW-0963">Cytoplasm</keyword>
<dbReference type="InterPro" id="IPR036565">
    <property type="entry name" value="Mur-like_cat_sf"/>
</dbReference>
<reference evidence="8 9" key="1">
    <citation type="journal article" date="2016" name="Nat. Commun.">
        <title>Thousands of microbial genomes shed light on interconnected biogeochemical processes in an aquifer system.</title>
        <authorList>
            <person name="Anantharaman K."/>
            <person name="Brown C.T."/>
            <person name="Hug L.A."/>
            <person name="Sharon I."/>
            <person name="Castelle C.J."/>
            <person name="Probst A.J."/>
            <person name="Thomas B.C."/>
            <person name="Singh A."/>
            <person name="Wilkins M.J."/>
            <person name="Karaoz U."/>
            <person name="Brodie E.L."/>
            <person name="Williams K.H."/>
            <person name="Hubbard S.S."/>
            <person name="Banfield J.F."/>
        </authorList>
    </citation>
    <scope>NUCLEOTIDE SEQUENCE [LARGE SCALE GENOMIC DNA]</scope>
</reference>
<evidence type="ECO:0000313" key="8">
    <source>
        <dbReference type="EMBL" id="OGH62809.1"/>
    </source>
</evidence>
<dbReference type="GO" id="GO:0008360">
    <property type="term" value="P:regulation of cell shape"/>
    <property type="evidence" value="ECO:0007669"/>
    <property type="project" value="InterPro"/>
</dbReference>
<protein>
    <recommendedName>
        <fullName evidence="7">Mur ligase central domain-containing protein</fullName>
    </recommendedName>
</protein>
<evidence type="ECO:0000313" key="9">
    <source>
        <dbReference type="Proteomes" id="UP000176329"/>
    </source>
</evidence>